<dbReference type="Pfam" id="PF02826">
    <property type="entry name" value="2-Hacid_dh_C"/>
    <property type="match status" value="1"/>
</dbReference>
<evidence type="ECO:0000313" key="5">
    <source>
        <dbReference type="Proteomes" id="UP000824214"/>
    </source>
</evidence>
<dbReference type="PROSITE" id="PS00671">
    <property type="entry name" value="D_2_HYDROXYACID_DH_3"/>
    <property type="match status" value="1"/>
</dbReference>
<dbReference type="PANTHER" id="PTHR43333">
    <property type="entry name" value="2-HACID_DH_C DOMAIN-CONTAINING PROTEIN"/>
    <property type="match status" value="1"/>
</dbReference>
<reference evidence="4" key="1">
    <citation type="journal article" date="2021" name="PeerJ">
        <title>Extensive microbial diversity within the chicken gut microbiome revealed by metagenomics and culture.</title>
        <authorList>
            <person name="Gilroy R."/>
            <person name="Ravi A."/>
            <person name="Getino M."/>
            <person name="Pursley I."/>
            <person name="Horton D.L."/>
            <person name="Alikhan N.F."/>
            <person name="Baker D."/>
            <person name="Gharbi K."/>
            <person name="Hall N."/>
            <person name="Watson M."/>
            <person name="Adriaenssens E.M."/>
            <person name="Foster-Nyarko E."/>
            <person name="Jarju S."/>
            <person name="Secka A."/>
            <person name="Antonio M."/>
            <person name="Oren A."/>
            <person name="Chaudhuri R.R."/>
            <person name="La Ragione R."/>
            <person name="Hildebrand F."/>
            <person name="Pallen M.J."/>
        </authorList>
    </citation>
    <scope>NUCLEOTIDE SEQUENCE</scope>
    <source>
        <strain evidence="4">ChiBcolR8-3208</strain>
    </source>
</reference>
<organism evidence="4 5">
    <name type="scientific">Candidatus Acutalibacter ornithocaccae</name>
    <dbReference type="NCBI Taxonomy" id="2838416"/>
    <lineage>
        <taxon>Bacteria</taxon>
        <taxon>Bacillati</taxon>
        <taxon>Bacillota</taxon>
        <taxon>Clostridia</taxon>
        <taxon>Eubacteriales</taxon>
        <taxon>Acutalibacteraceae</taxon>
        <taxon>Acutalibacter</taxon>
    </lineage>
</organism>
<dbReference type="GO" id="GO:0016616">
    <property type="term" value="F:oxidoreductase activity, acting on the CH-OH group of donors, NAD or NADP as acceptor"/>
    <property type="evidence" value="ECO:0007669"/>
    <property type="project" value="UniProtKB-ARBA"/>
</dbReference>
<proteinExistence type="predicted"/>
<feature type="domain" description="S-adenosyl-L-homocysteine hydrolase NAD binding" evidence="3">
    <location>
        <begin position="147"/>
        <end position="287"/>
    </location>
</feature>
<keyword evidence="1" id="KW-0560">Oxidoreductase</keyword>
<dbReference type="SUPFAM" id="SSF52283">
    <property type="entry name" value="Formate/glycerate dehydrogenase catalytic domain-like"/>
    <property type="match status" value="1"/>
</dbReference>
<dbReference type="GO" id="GO:0051287">
    <property type="term" value="F:NAD binding"/>
    <property type="evidence" value="ECO:0007669"/>
    <property type="project" value="InterPro"/>
</dbReference>
<dbReference type="CDD" id="cd05300">
    <property type="entry name" value="2-Hacid_dh_1"/>
    <property type="match status" value="1"/>
</dbReference>
<dbReference type="InterPro" id="IPR006140">
    <property type="entry name" value="D-isomer_DH_NAD-bd"/>
</dbReference>
<dbReference type="EMBL" id="DWXZ01000190">
    <property type="protein sequence ID" value="HJB38156.1"/>
    <property type="molecule type" value="Genomic_DNA"/>
</dbReference>
<protein>
    <submittedName>
        <fullName evidence="4">D-2-hydroxyacid dehydrogenase</fullName>
    </submittedName>
</protein>
<dbReference type="InterPro" id="IPR029753">
    <property type="entry name" value="D-isomer_DH_CS"/>
</dbReference>
<evidence type="ECO:0000256" key="1">
    <source>
        <dbReference type="ARBA" id="ARBA00023002"/>
    </source>
</evidence>
<dbReference type="Gene3D" id="3.40.50.720">
    <property type="entry name" value="NAD(P)-binding Rossmann-like Domain"/>
    <property type="match status" value="2"/>
</dbReference>
<comment type="caution">
    <text evidence="4">The sequence shown here is derived from an EMBL/GenBank/DDBJ whole genome shotgun (WGS) entry which is preliminary data.</text>
</comment>
<dbReference type="InterPro" id="IPR036291">
    <property type="entry name" value="NAD(P)-bd_dom_sf"/>
</dbReference>
<dbReference type="PANTHER" id="PTHR43333:SF1">
    <property type="entry name" value="D-ISOMER SPECIFIC 2-HYDROXYACID DEHYDROGENASE NAD-BINDING DOMAIN-CONTAINING PROTEIN"/>
    <property type="match status" value="1"/>
</dbReference>
<evidence type="ECO:0000313" key="4">
    <source>
        <dbReference type="EMBL" id="HJB38156.1"/>
    </source>
</evidence>
<evidence type="ECO:0000256" key="2">
    <source>
        <dbReference type="ARBA" id="ARBA00023027"/>
    </source>
</evidence>
<gene>
    <name evidence="4" type="ORF">H9942_08835</name>
</gene>
<accession>A0A9D2LYQ6</accession>
<dbReference type="InterPro" id="IPR015878">
    <property type="entry name" value="Ado_hCys_hydrolase_NAD-bd"/>
</dbReference>
<dbReference type="AlphaFoldDB" id="A0A9D2LYQ6"/>
<name>A0A9D2LYQ6_9FIRM</name>
<reference evidence="4" key="2">
    <citation type="submission" date="2021-04" db="EMBL/GenBank/DDBJ databases">
        <authorList>
            <person name="Gilroy R."/>
        </authorList>
    </citation>
    <scope>NUCLEOTIDE SEQUENCE</scope>
    <source>
        <strain evidence="4">ChiBcolR8-3208</strain>
    </source>
</reference>
<dbReference type="SUPFAM" id="SSF51735">
    <property type="entry name" value="NAD(P)-binding Rossmann-fold domains"/>
    <property type="match status" value="1"/>
</dbReference>
<evidence type="ECO:0000259" key="3">
    <source>
        <dbReference type="SMART" id="SM00997"/>
    </source>
</evidence>
<dbReference type="Proteomes" id="UP000824214">
    <property type="component" value="Unassembled WGS sequence"/>
</dbReference>
<dbReference type="SMART" id="SM00997">
    <property type="entry name" value="AdoHcyase_NAD"/>
    <property type="match status" value="1"/>
</dbReference>
<keyword evidence="2" id="KW-0520">NAD</keyword>
<sequence length="335" mass="36349">MNEKRALVTIPTGERHRNLLQQAAPGWEFRFRGTDTLVCAPQEALPGQPVTQEDVDWAQVILGNVPAAMLHGSPALEWLQTNSAGVEAYIQPGVLAGDTLLTNATGAYGLAIAEHMLGMLLELFKKLELYRDAQKSGAWQSQGAVKAVYGSTVLVLGMGDIGGEFAARCKALGAKVIGVRRSPRPCPEYADEVHLLEDLDSLLPQADVVAITLPGTDATRGLMSRERLAKMKEGAVLLNVGRGFIVDTEALCDALERGHLSGAGVDVTDPEPLPPTHRLWNIPTAVVTPHISGFYHLRETHERIVGIFLENLRHFQAGEPLRNLVDFATGYRKLS</sequence>